<feature type="domain" description="Ig-like" evidence="28">
    <location>
        <begin position="2792"/>
        <end position="2883"/>
    </location>
</feature>
<feature type="domain" description="Ig-like" evidence="28">
    <location>
        <begin position="4683"/>
        <end position="4772"/>
    </location>
</feature>
<feature type="domain" description="Ig-like" evidence="28">
    <location>
        <begin position="3685"/>
        <end position="3756"/>
    </location>
</feature>
<dbReference type="FunFam" id="2.30.29.30:FF:000197">
    <property type="entry name" value="obscurin isoform X5"/>
    <property type="match status" value="1"/>
</dbReference>
<keyword evidence="14" id="KW-0418">Kinase</keyword>
<feature type="domain" description="Ig-like" evidence="28">
    <location>
        <begin position="701"/>
        <end position="774"/>
    </location>
</feature>
<dbReference type="FunFam" id="2.60.40.10:FF:000599">
    <property type="entry name" value="obscurin isoform X3"/>
    <property type="match status" value="1"/>
</dbReference>
<evidence type="ECO:0000256" key="1">
    <source>
        <dbReference type="ARBA" id="ARBA00001946"/>
    </source>
</evidence>
<name>A0A4W2HB37_BOBOX</name>
<dbReference type="FunFam" id="2.60.40.10:FF:001055">
    <property type="entry name" value="Obscurin, cytoskeletal calmodulin and titin-interacting RhoGEF"/>
    <property type="match status" value="1"/>
</dbReference>
<dbReference type="CDD" id="cd12025">
    <property type="entry name" value="SH3_Obscurin_like"/>
    <property type="match status" value="1"/>
</dbReference>
<feature type="domain" description="Ig-like" evidence="28">
    <location>
        <begin position="1036"/>
        <end position="1123"/>
    </location>
</feature>
<dbReference type="SMART" id="SM00233">
    <property type="entry name" value="PH"/>
    <property type="match status" value="1"/>
</dbReference>
<comment type="catalytic activity">
    <reaction evidence="22">
        <text>L-seryl-[protein] + ATP = O-phospho-L-seryl-[protein] + ADP + H(+)</text>
        <dbReference type="Rhea" id="RHEA:17989"/>
        <dbReference type="Rhea" id="RHEA-COMP:9863"/>
        <dbReference type="Rhea" id="RHEA-COMP:11604"/>
        <dbReference type="ChEBI" id="CHEBI:15378"/>
        <dbReference type="ChEBI" id="CHEBI:29999"/>
        <dbReference type="ChEBI" id="CHEBI:30616"/>
        <dbReference type="ChEBI" id="CHEBI:83421"/>
        <dbReference type="ChEBI" id="CHEBI:456216"/>
        <dbReference type="EC" id="2.7.11.1"/>
    </reaction>
</comment>
<gene>
    <name evidence="30" type="primary">OBSCN</name>
</gene>
<sequence>MDHSCFSGAPRFLTRPKAFVVSVGKDATLSCQIVGNPTPQVSWEKDRQLVEAGGRFRLAQDGDLYRLTILDLALGDSGQYVCRARNAIGEAFAAVGLQVDADAACAEQAPHFLLRPTSIRVREGAEATFRCRVRGSPPMSVSWAKDGRRLGVLDAPRVRVEESGEASALRIRAAQARDSGTYTVHAENPLGAASAAAGLTVDAEAEAANPPGASTAMLLAHLQRRREAMRAGGAPASPPSAGTRTCTVTEGKHARLSCFVTGEPKPEIVWKKDGQLVVEGRRHVVYEDEQENFVLKILFCKQSDCGLYTCTASNLVGQTYSSVLVVVREPTVPFRKRLQDLEVPEKASATFQCEVPVPAMESAWYKEETRLWASAKYLIEEAGAERRLTVLNVSSDDDAVYICETAEGSRTVAELAVRGNLLRKLPRKTAVRVGDTAMFCVELAKPEGPVQWLWNQKAVVAGGRVAITAEGTCHTLTISQCSLEDVGEVAFVAGDCRTSTQFCVSAPRRPPLHAPEAPVVKAQTESSVTLGWSPPPAGDRPAAIEGYLVEKKRLGAYTWSRCHEDEWVTTPELTVAGVAEEGEFQFRVSAVNSFGQSPYLEFPGTVHLAPQLAVKTPLKAVEAVEGGEVTFSVDLTTASSGEWFLDGRVLKASSVYVIQRDGTRHTLTIRSVPVSLHGAELKFVANGIESSIRMEVRGRDPRPAPAAAAREVLARLHEEAQLLAELSDQAAAVTWLKDGHTLSPGPKYEVQASAGQRALLVRDVKREDAGLYECVSRGSRIAYQLLVQGDTSVCVEQPALREVQAEAGASATLSCEVARGRSLEVYVEARVCTWSLVVRQVGKHGQYSCFISSAVFIKGQPVHKEVKAVAGASATLSCEVAQAQTEVTWYKDGKKLSSSSKVRVEAKGCTRRLVVQQAGKADAGEYSCEAGGQKVSFHLDVTEPSVVFAKEQPARSEVQAVAGTSATLSCEVAQAQTEVMWYKDGKKLSSSSKVRVEATGHGRRLVVQQAGKADAGEYSCEAGGQKVSFRLDVTEPSVFAKEQPARSEVQAVAGTSATLSCEVAQAQTEVTWYKDGKKLSSSSKVRVEAKGCTRKLVVQQAGKADAGEYSCEAGGQKVSFRLDVTEPSVVFAKEQPAHSEVQAVAGASATLSCEVAQAQTEVTWYKDGKKLSSSSKVRVEATGRGRRLVVQQAGKADAGEYSCEAGGQKVSFRLDVTEPSVVFAKEQPARSEVQAVAGASATLNCEVAQAQTEVTWYKDGKKLSSSSKVRLEAKGCTRQLVVQQAGKADAGEYSCEAGGQKVSFHLDVTEPSVVFAKEQPARSEVQAVAGASATLSCEVAQAQTEVTWYKDGKKLSSSSKVRVEATGRGRRLVVQQAGKADAGEYICEAGGQKVSFRLDVTEPSVVFAKEQQARSEVQAVAGASATLSCEVAQAQTEVTWYKDGKKLSSSSKVRVEAKGRTRQLVVQQAGKADAGEYSCEAGGQKVSFRLDVTEPSVVFAKEQPARSEVQAVAGASATLSCEVAQAQTEVTWYKDGKKLSSSSKVRVEATGCGRRLVVQQAGKADAGEYSCEAGGQKVSFRLDVTEPSVVFAKEQPARSEVQAVAGASATLSCEVAQAQTEVTWYKDGKKLSSSSKVRVEATGRGRRLVVQQAGKADAGEYSCEAGGQKVSFRLDVTEPSVVFAKEQPARSEVQAVAGASATLSCEVAQAQTEVTWYKDGKKLSSSSKVRVEATGRGRRLVVQQAGKADAGEYSCEAGGQKVSFRLDVTEPSVVFAKEQPARSEVQAVAGASATLSCEVAQAQTEVTWYKDGKKLSSSSKVRVEATGRGRRLVVQQAGKADAGEYSCEAGGQKVSFHLDVTEPSVVFAKEQPACSEVQAVAGASATLNCEVAQAQTEVTWYKDGKKLSSSSKVRVEAKGCTRRLVVQQAGKADAGEYSCEAGGQKVSFRLDVTEPMVVFAKEQPARSEVQAKAGARTTLSCEVAQAQMEVTWYKDGKKLSSSSKVHVEAKGCTRQLVVQQAGKADAGEYSCEAGGQKVSFHLDPEFEPPAPEKPRRREPLVVREHEDIILTATLATPSVATVTWFKDGVEIRRSKRHEMASLGDTHTLTMRGAQTLDSAVYSCRVGTEGQDFPVQVEEVAAKFCRPLEPVSGDLGGTVTLVCELSPAQAEVVWRRGSTQLRAGKRFQMAAAGPRRSLTVSGLRAEDAGEYVCESRDDHTSAMLTVIVPRVVKFTSGLSAVVAEEGSEATFQCVVTPSDVAVTWFRDGVQLQSSEKFLISQKGASHSLTILSLALEDAGQVTAQAEGIQSTAALRVREAPVLFRKKLEPQTVEERSSVTMEVELTRPWPEVKWTRNAVALASGEKVEIHAEGARHRLVLHGVGFADRGFYGCETPDDKTQAKLTVEMRQVRLVRGLQAVEAQEQGTATMEVELSHADVEGNWTRDGLRLQPGPNCQLAVHGPTHTLTLSRLQRQDGGLVAFRAEGVHTSAHLVVTELPVKFVRPLQDMVATEKEKVALDCELSRPNVDVRWLKDNVELRVSKTMGMMAQGACRSLVIYRCELGDQGVYVCDAHDAQSSASLKVQGEGWAGGCKDLLAPYCDPQQVLASWARELPVSILRPLRDKIAMEKHRGVLECQMSRASAQVRWFKGSVELHPGAKYEMVSDGLYRKLVINAVQPEDEDTYTCDAGDVKTSAQFFVEEQSIVVVRGLQDVTVMEPAPAWFECETSIPSVRPAKWLLGKTVLQAGPDVGIEQEGTVHRLTLRRTYSTMTGPVHFTIGKSRSTASLVVSDIPVVLTRPLEPKVGREMQSVVLSCDFKPPPKAVQWYKEETPLAPSSKFKMRLEGHMAELRVLRLTPDDAGVYRCQAGSAQSSAEVTVEERKVTVTQPLEDVEVAEEGRACFSCELSHEDEEVDWLLNGTPVFNDSFHEITHEGRRHTLVLKRVRQADRGTVSISSPKVAASAHLAVRGKPVVFLKALDDVSAEERGRLTLQCEVSDHQAHVVWRKDGVELGPSDKYDFLHTAGTRGLVVHSLTREDAGLYTCHVGTDETRARVSVHELHVGITKRLKTVEVLEGESCSFECILSREDTGDVAEWTVSGKTVGSSGRFCATRQGRKYTLAIRDATPSDAGEVVFSVRGLTSKASLIVKEKSVDIMKPLEDQQAMLGEDVVLRCELSREGTPVRWLKDGKAIRKSQKYDLLTEGTRASLVIHAATLKDSGKYTCETESSKSTASLQVEEKANRFTEPLADLHVEEKGTATFTCKTERPAVSVAWRKGLTELQASGKHAPSQEGLTLRLTISALEKADSDTYTCDIGQAQSQARLLVKGQKVLIIEDLEDAEVQEGSSATFCCRISPADYKPVHWFLDKTPLSANELNEIEAQPGGYHVLTLRQLALKDSGTVHFEAGDQRTSAALQVTEKPSVFSQGLTDATVTEGEDLTLVCETSVSDSPVCWTKDGKPLRPSARCRLTYEGRRAQLVITETTLQDSGRYKCEAAGAWSSSIVRVHARPVQFREGLKDVEVLEGGAATLRCVLSSVVRPVEWRRGDELLQPGGKYSLRQDGTVLELVVRDLRPQDSGQYFCSFGDQRTSARLTVKALPAEFIGRLRSKEVTEGTTATFRCELSKEAPVEWKKGPETLRAGDRVSLRQDGAVCELEIRELTAEDAGEYSCVCGQEKTSAMLTVRALPAEFTRRLRSKEATEGTTVTLHCELSKAAPVEWRKGPETLRAGDRVSLRQEGAVCELEIRDLTAEDAGEYLCVCGQERTSGRVWGQERSLARLVVRTLPAKFTKCLKKEEAVEGATAKLRCELSKAAPVEWRKGPETLRAGARVRLRQEGAVCELEIHGLTVEDAGEYSCVCGQEKTSATLAVRALPAKFIKGLKKEEAVEGATAKLLCELSKAAAVEWKKGPETLRAGARVSLRQEGVVCELEIRELTVEDAGEYSSLPAKFTKGLKKEEAVEGATAKLRCELSKAAPVEWRKGPETLRAGARVSLRQEGAVCELEIRGLTVEDAGEYLCMCGHEKTSATLAIRALPAKFTKGLKKEEATEGATAKLRCELSKAAPVEWKKGPETLRAGDRVSLRQDGAVCELEIRDLTVEDAGEYLCMCGQEKTSATLAVRVLPTSFTKHLRNKKATEGATATLHCDKAAPVEWRKGPKTLRAGGRVSLRQEGAVCELEIRDLTVEDAGEYSCVCGQEKTSATLAVRDMRPEEFVEGVPGTLNGLVGCCVFSVMSRTYLTCGFREHYSVGVFLTFLALPTKFTKGLKKEEAVEGATVVLRCELSKAAPVEWRKGPETLRAGDRLRVRQDGAVCELEIHDLTMEDAGEYSCICGQEKTSATLAVRALPAKFTKGLKKEEATEGATAILRCELSKAAPVEWRKGPETLRAGDRVSLRQEGAVCELEIRGLTVEDAGEYSCMCGQEKTSATVAVRALPAKFLKGLRKEEATEGATAKLRCELSKAAPVEWRKGPETLRAGDRLRVRQDGAVCELEIRELTTDDAGEYSCVCGQEKTSATLAVREASLQAASHLLCHCRFCPVSCGHLCLFLCLVMSCFQNSPKTLMLASVLLHSALPAEFIGRLRSKEATEGATVTLCCELSKAAPVEWRKGPKTLRAGDRVSLRQEGAVCELEIRELTADDAGEYSCVCGQEKTSATLAIRGKDCVWPGRAGFGVTDFMSPCTHPTFPPHLTAPVRFLRELQAQEVDEGTTARLRCELSQAGSSVEWRKGSLQLFPCAKYQMVLEGTAAELLVHGAEQEDAGLYTCDTGHAQSTASLSVRAPRPVFKTELQSAEQEVGGVARLCCQLSDSEAGAPVLWLKEGVELHMSPKYEMQRQGATCELLIHGLEAKDMGEYSCMVGSQKTLAFLKVKEPEVTIVRGLVDTEVQADGEAEFSCEVSQAGVDVEWRLQGLPLQSNEVTEVAVQGGRTHILRLKSVTPEDAGTVSFHVGRHTSSAQLTVRVPEVTILEPLQDAQLSEGQDAHFRCRLSRALGQEAHWALGGVPLQANEMNDITVEHGTLHSLTLHKVVFPRPPVPCTGSLVSRAKLLVKAKNTVVRGLENVEAPEGGEALFECVLSQPEVAAHTWLLDDEPVHTSDNAEVVYFENGLRHLLLLKNLRPQDSCRVTFLVGDMVTSAFLTVRGQTCGLRRAVLWGPSADVPLWECGRVGSELGAHALPVTPVHLCSPAERRGLPDPPEDAEVVGRSGSSVTLSWVAPTSDGGGGLRGYRVEMKAAATGEWQLCHDLVPGPECVVAGLAPGETYRFRVAAVGPAGAGEPVYLPQMVKLAEPLEPRPAAPAPESRQVAAGEDVCLECEVAEAGEVVWLKGTERVQPSGRFQLLQQGQRQMLLIRGFSTEDQGEYRCAPARDSASGSATAFQVVLTPESGEEVPAQPSLPPEAAQEGDLHLLWEALARKRRMSREPTLDSISELPEEDGRPQGPRQEAEEAVPDLSEEYSTADELARTGEADLSHTSSDDESRAGTPSLVSYLKKAGRPSPSPLASKVTPLGKPQEKQQEKPPAVYPPPGDLSAGDLSDPTLDQAAVKIQAAFKGYKVRKEMQQQEGPVLRCTFGDTVAQVGDVLHLECVVSSKTDVRARWLKDGVELTDSRHHHIDQLADGTCSLLVTSLGRADAGRYTCQVSNKFGHVAHSATVVVSGTESENESSSGGELDDTFRRAARRLHRLFRTKGPEEVSDEEIFFSADEGKAEPEEPGDWQTYREDEHSICICFETLAEARQAASRFQEMFGVLGISVDVSLSELGPRRVEMRIGKVAPAPSAPLEPVLAAEAAPVFLTELQNQEVLDGYPVSFDCVVTGQPVPTVRWFKDGRMLEEDDHYMISEDQQGGHQLIITAVVPADMGVYRCLAENSVGVSSTKAELRVDLTSTDYDTAADATETSSYFSAQGYLSSREQEGTESTSEEGQLPQVVEELKDLQVAPGTRLAKFQLKVKGYPTPRLYWFKDGQPLTASAHIRMADRKMLHTLEVVSVTSEDAGQYSAYISNTVGAAYSSARLLVRGPDEPEEKPALDARQQLVPPRFLEKFTSKKVKKGSSITFSVKVEGSPPPAVHWLREEAEQGVLWISHHTPGYTVASSAQQHSLVLLDVGRQHQGTYTCIASNAAGQALCSAGLHVSGREWAWEPGQSGQRAGISSPSRTQAVAAQMSEPATFTDLAGQKKGTSRVAEARSHLSLAEVGTEEFLKKLTSQITEMVSAKITQAKLQVPGVDSDEESKTPSASPRHGRSRPSSSVQESSSESEDGDSRGEIFDIYVVTADYLPLGAEQDAILLREGQYVEVLDSAHPLRWLVRTKPTKNSPSRQGWVSPAYLDKRLKLSPEWGPAEAPEFPGEALSEDEYKTRLSAIIRDLLSSEQSFVGELQFLQSHHMQYLDRCPHVPAAVASQKAVIFRNVQDIGHFHSSFLQELRSCDTDDDVAMCFIKNQAAFEKYLEFLVGRVQAESVMVSTAVQEFYKKYTEEVLSAADPSQPPPPPLQHFLEQPVERVQQYQALLKELIRNKARNGQNCALLEQAYAVVSALPQRAENQLHVSLMENYPGTLEALGEPIRQGHFIVWEGAPGARMPWKGHHRHVFLFRNHLVVCKPRRDSRTDTFSYVFRNMMKLSSIDLNDQVEGDDRAFEIWHEREDSVRKYLLQARTVITKNSWVKEICGIQQRLALPIWRPPDFEEELADCTAELGETVKLACRVTGTPKPIVSWYKDGKPVEVDPHHILIEDPDGSCALILDNLTGADSGQYMCFAASAAGNASTLGKILVQVPPRFVNKVRAVPFVDGEDAQITCTIEGAPYPQIRWYKDGALLTPGGKYQTLSEPRSGLLVLEIRAAGTEDLGIYECELVNRLGSKRSRAELLMQSPVLQAREQHRVERLAAVEGECLCVRSEETITTVVKSPRGRRQSPSKSPSRYGHTASLPRPGLLAPELPPSPEASRPSRPEAEPGWRPAVPTLFVTEPETHTAGPPGGTRPPPKWVEVEETIEVRVKKTGSKGASLARETPGSSEQLHFTLPGRVSGRDPNTNNSNNKLLTQEPPAAVTVGEPLIVCVETGPESPEPSPPWGAEEGALLEEGERDAYEVEEPLGADGLQGRDPKILTHHGRALTLADLEDYVPREGETFGCSGPRPSAADDPPCEISVLQREISEPTVGQPVLLNVGRPPDSRAPPGCFGRMPRSREAFPSGPQGRGPTGVSFCFREAQAGGAATQKPSFCTQVQRSADSGQSSFKTEVSTQTVSFGTVGETVTLHIRPDRDMDPSPSQG</sequence>
<feature type="domain" description="Ig-like" evidence="28">
    <location>
        <begin position="235"/>
        <end position="321"/>
    </location>
</feature>
<dbReference type="InterPro" id="IPR011993">
    <property type="entry name" value="PH-like_dom_sf"/>
</dbReference>
<evidence type="ECO:0000256" key="16">
    <source>
        <dbReference type="ARBA" id="ARBA00022842"/>
    </source>
</evidence>
<feature type="domain" description="Ig-like" evidence="28">
    <location>
        <begin position="110"/>
        <end position="200"/>
    </location>
</feature>
<dbReference type="CDD" id="cd00063">
    <property type="entry name" value="FN3"/>
    <property type="match status" value="2"/>
</dbReference>
<dbReference type="GeneTree" id="ENSGT00940000154756"/>
<proteinExistence type="inferred from homology"/>
<keyword evidence="13" id="KW-0547">Nucleotide-binding</keyword>
<dbReference type="SMART" id="SM00408">
    <property type="entry name" value="IGc2"/>
    <property type="match status" value="52"/>
</dbReference>
<feature type="domain" description="Ig-like" evidence="28">
    <location>
        <begin position="1587"/>
        <end position="1675"/>
    </location>
</feature>
<dbReference type="PROSITE" id="PS50853">
    <property type="entry name" value="FN3"/>
    <property type="match status" value="2"/>
</dbReference>
<dbReference type="FunFam" id="2.60.40.10:FF:000050">
    <property type="entry name" value="Titin isoform B"/>
    <property type="match status" value="3"/>
</dbReference>
<feature type="domain" description="Ig-like" evidence="28">
    <location>
        <begin position="4555"/>
        <end position="4653"/>
    </location>
</feature>
<evidence type="ECO:0000313" key="31">
    <source>
        <dbReference type="Proteomes" id="UP000429181"/>
    </source>
</evidence>
<keyword evidence="12" id="KW-0677">Repeat</keyword>
<feature type="domain" description="Ig-like" evidence="28">
    <location>
        <begin position="4778"/>
        <end position="4870"/>
    </location>
</feature>
<feature type="domain" description="Ig-like" evidence="28">
    <location>
        <begin position="4032"/>
        <end position="4115"/>
    </location>
</feature>
<keyword evidence="6 23" id="KW-0728">SH3 domain</keyword>
<dbReference type="GO" id="GO:0005516">
    <property type="term" value="F:calmodulin binding"/>
    <property type="evidence" value="ECO:0007669"/>
    <property type="project" value="UniProtKB-KW"/>
</dbReference>
<feature type="domain" description="Ig-like" evidence="28">
    <location>
        <begin position="861"/>
        <end position="930"/>
    </location>
</feature>
<dbReference type="SMART" id="SM00409">
    <property type="entry name" value="IG"/>
    <property type="match status" value="58"/>
</dbReference>
<dbReference type="SUPFAM" id="SSF48726">
    <property type="entry name" value="Immunoglobulin"/>
    <property type="match status" value="60"/>
</dbReference>
<feature type="domain" description="Ig-like" evidence="28">
    <location>
        <begin position="944"/>
        <end position="1032"/>
    </location>
</feature>
<feature type="domain" description="Ig-like" evidence="28">
    <location>
        <begin position="4431"/>
        <end position="4514"/>
    </location>
</feature>
<evidence type="ECO:0000256" key="6">
    <source>
        <dbReference type="ARBA" id="ARBA00022443"/>
    </source>
</evidence>
<dbReference type="FunFam" id="2.60.40.10:FF:000075">
    <property type="entry name" value="Obscurin, cytoskeletal calmodulin and titin-interacting RhoGEF"/>
    <property type="match status" value="13"/>
</dbReference>
<dbReference type="SMART" id="SM00060">
    <property type="entry name" value="FN3"/>
    <property type="match status" value="2"/>
</dbReference>
<feature type="region of interest" description="Disordered" evidence="24">
    <location>
        <begin position="7144"/>
        <end position="7187"/>
    </location>
</feature>
<dbReference type="SUPFAM" id="SSF49265">
    <property type="entry name" value="Fibronectin type III"/>
    <property type="match status" value="2"/>
</dbReference>
<dbReference type="InterPro" id="IPR013783">
    <property type="entry name" value="Ig-like_fold"/>
</dbReference>
<feature type="domain" description="Fibronectin type-III" evidence="29">
    <location>
        <begin position="514"/>
        <end position="611"/>
    </location>
</feature>
<dbReference type="InterPro" id="IPR036179">
    <property type="entry name" value="Ig-like_dom_sf"/>
</dbReference>
<feature type="region of interest" description="Disordered" evidence="24">
    <location>
        <begin position="6211"/>
        <end position="6252"/>
    </location>
</feature>
<evidence type="ECO:0000256" key="5">
    <source>
        <dbReference type="ARBA" id="ARBA00012513"/>
    </source>
</evidence>
<dbReference type="FunFam" id="2.60.40.10:FF:001212">
    <property type="entry name" value="Obscurin, cytoskeletal calmodulin and titin-interacting RhoGEF"/>
    <property type="match status" value="1"/>
</dbReference>
<dbReference type="Pfam" id="PF00612">
    <property type="entry name" value="IQ"/>
    <property type="match status" value="1"/>
</dbReference>
<dbReference type="FunFam" id="2.60.40.10:FF:000523">
    <property type="entry name" value="obscurin isoform X4"/>
    <property type="match status" value="1"/>
</dbReference>
<dbReference type="Ensembl" id="ENSBIXT00005014149.1">
    <property type="protein sequence ID" value="ENSBIXP00005028358.1"/>
    <property type="gene ID" value="ENSBIXG00005010529.1"/>
</dbReference>
<comment type="similarity">
    <text evidence="4">Belongs to the protein kinase superfamily. CAMK Ser/Thr protein kinase family.</text>
</comment>
<feature type="region of interest" description="Disordered" evidence="24">
    <location>
        <begin position="5483"/>
        <end position="5523"/>
    </location>
</feature>
<dbReference type="FunFam" id="2.60.40.10:FF:001032">
    <property type="entry name" value="Obscurin, cytoskeletal calmodulin and titin-interacting RhoGEF"/>
    <property type="match status" value="1"/>
</dbReference>
<keyword evidence="17" id="KW-0112">Calmodulin-binding</keyword>
<feature type="region of interest" description="Disordered" evidence="24">
    <location>
        <begin position="5412"/>
        <end position="5451"/>
    </location>
</feature>
<keyword evidence="16" id="KW-0460">Magnesium</keyword>
<dbReference type="CDD" id="cd23767">
    <property type="entry name" value="IQCD"/>
    <property type="match status" value="1"/>
</dbReference>
<feature type="domain" description="Ig-like" evidence="28">
    <location>
        <begin position="6028"/>
        <end position="6124"/>
    </location>
</feature>
<dbReference type="PROSITE" id="PS50010">
    <property type="entry name" value="DH_2"/>
    <property type="match status" value="1"/>
</dbReference>
<dbReference type="Pfam" id="PF07679">
    <property type="entry name" value="I-set"/>
    <property type="match status" value="54"/>
</dbReference>
<feature type="domain" description="Ig-like" evidence="28">
    <location>
        <begin position="3508"/>
        <end position="3592"/>
    </location>
</feature>
<dbReference type="InterPro" id="IPR052385">
    <property type="entry name" value="Obscurin/Obscurin-like_Reg"/>
</dbReference>
<dbReference type="FunFam" id="2.60.40.10:FF:000032">
    <property type="entry name" value="palladin isoform X1"/>
    <property type="match status" value="1"/>
</dbReference>
<reference evidence="30 31" key="1">
    <citation type="submission" date="2018-11" db="EMBL/GenBank/DDBJ databases">
        <title>Haplotype-resolved cattle genomes.</title>
        <authorList>
            <person name="Low W.Y."/>
            <person name="Tearle R."/>
            <person name="Bickhart D.M."/>
            <person name="Rosen B.D."/>
            <person name="Koren S."/>
            <person name="Rhie A."/>
            <person name="Hiendleder S."/>
            <person name="Phillippy A.M."/>
            <person name="Smith T.P.L."/>
            <person name="Williams J.L."/>
        </authorList>
    </citation>
    <scope>NUCLEOTIDE SEQUENCE [LARGE SCALE GENOMIC DNA]</scope>
</reference>
<dbReference type="FunFam" id="2.60.40.10:FF:000421">
    <property type="entry name" value="LOW QUALITY PROTEIN: obscurin"/>
    <property type="match status" value="3"/>
</dbReference>
<dbReference type="FunFam" id="2.60.40.10:FF:000747">
    <property type="entry name" value="obscurin isoform X6"/>
    <property type="match status" value="1"/>
</dbReference>
<dbReference type="CDD" id="cd00096">
    <property type="entry name" value="Ig"/>
    <property type="match status" value="3"/>
</dbReference>
<evidence type="ECO:0000256" key="11">
    <source>
        <dbReference type="ARBA" id="ARBA00022723"/>
    </source>
</evidence>
<evidence type="ECO:0000313" key="30">
    <source>
        <dbReference type="Ensembl" id="ENSBIXP00005028358.1"/>
    </source>
</evidence>
<dbReference type="InterPro" id="IPR001849">
    <property type="entry name" value="PH_domain"/>
</dbReference>
<feature type="domain" description="Ig-like" evidence="28">
    <location>
        <begin position="2497"/>
        <end position="2581"/>
    </location>
</feature>
<evidence type="ECO:0000256" key="3">
    <source>
        <dbReference type="ARBA" id="ARBA00004496"/>
    </source>
</evidence>
<evidence type="ECO:0000256" key="10">
    <source>
        <dbReference type="ARBA" id="ARBA00022679"/>
    </source>
</evidence>
<feature type="domain" description="Ig-like" evidence="28">
    <location>
        <begin position="6763"/>
        <end position="6853"/>
    </location>
</feature>
<feature type="domain" description="Ig-like" evidence="28">
    <location>
        <begin position="3597"/>
        <end position="3680"/>
    </location>
</feature>
<feature type="compositionally biased region" description="Low complexity" evidence="24">
    <location>
        <begin position="6225"/>
        <end position="6244"/>
    </location>
</feature>
<feature type="domain" description="Ig-like" evidence="28">
    <location>
        <begin position="2319"/>
        <end position="2403"/>
    </location>
</feature>
<feature type="compositionally biased region" description="Acidic residues" evidence="24">
    <location>
        <begin position="5439"/>
        <end position="5451"/>
    </location>
</feature>
<dbReference type="FunFam" id="2.60.40.10:FF:001214">
    <property type="entry name" value="Obscurin, cytoskeletal calmodulin and titin-interacting RhoGEF"/>
    <property type="match status" value="1"/>
</dbReference>
<evidence type="ECO:0000256" key="15">
    <source>
        <dbReference type="ARBA" id="ARBA00022840"/>
    </source>
</evidence>
<organism evidence="30 31">
    <name type="scientific">Bos indicus x Bos taurus</name>
    <name type="common">Hybrid cattle</name>
    <dbReference type="NCBI Taxonomy" id="30522"/>
    <lineage>
        <taxon>Eukaryota</taxon>
        <taxon>Metazoa</taxon>
        <taxon>Chordata</taxon>
        <taxon>Craniata</taxon>
        <taxon>Vertebrata</taxon>
        <taxon>Euteleostomi</taxon>
        <taxon>Mammalia</taxon>
        <taxon>Eutheria</taxon>
        <taxon>Laurasiatheria</taxon>
        <taxon>Artiodactyla</taxon>
        <taxon>Ruminantia</taxon>
        <taxon>Pecora</taxon>
        <taxon>Bovidae</taxon>
        <taxon>Bovinae</taxon>
        <taxon>Bos</taxon>
    </lineage>
</organism>
<dbReference type="Proteomes" id="UP000429181">
    <property type="component" value="Chromosome 7"/>
</dbReference>
<dbReference type="Gene3D" id="1.20.900.10">
    <property type="entry name" value="Dbl homology (DH) domain"/>
    <property type="match status" value="1"/>
</dbReference>
<dbReference type="PROSITE" id="PS50096">
    <property type="entry name" value="IQ"/>
    <property type="match status" value="1"/>
</dbReference>
<dbReference type="InterPro" id="IPR035526">
    <property type="entry name" value="Obscurin_SH3"/>
</dbReference>
<dbReference type="GO" id="GO:0004674">
    <property type="term" value="F:protein serine/threonine kinase activity"/>
    <property type="evidence" value="ECO:0007669"/>
    <property type="project" value="UniProtKB-KW"/>
</dbReference>
<comment type="catalytic activity">
    <reaction evidence="21">
        <text>L-threonyl-[protein] + ATP = O-phospho-L-threonyl-[protein] + ADP + H(+)</text>
        <dbReference type="Rhea" id="RHEA:46608"/>
        <dbReference type="Rhea" id="RHEA-COMP:11060"/>
        <dbReference type="Rhea" id="RHEA-COMP:11605"/>
        <dbReference type="ChEBI" id="CHEBI:15378"/>
        <dbReference type="ChEBI" id="CHEBI:30013"/>
        <dbReference type="ChEBI" id="CHEBI:30616"/>
        <dbReference type="ChEBI" id="CHEBI:61977"/>
        <dbReference type="ChEBI" id="CHEBI:456216"/>
        <dbReference type="EC" id="2.7.11.1"/>
    </reaction>
</comment>
<feature type="domain" description="Ig-like" evidence="28">
    <location>
        <begin position="2613"/>
        <end position="2704"/>
    </location>
</feature>
<dbReference type="InterPro" id="IPR013106">
    <property type="entry name" value="Ig_V-set"/>
</dbReference>
<dbReference type="FunFam" id="2.30.30.40:FF:000124">
    <property type="entry name" value="obscurin isoform X2"/>
    <property type="match status" value="1"/>
</dbReference>
<evidence type="ECO:0000256" key="14">
    <source>
        <dbReference type="ARBA" id="ARBA00022777"/>
    </source>
</evidence>
<dbReference type="InterPro" id="IPR003598">
    <property type="entry name" value="Ig_sub2"/>
</dbReference>
<dbReference type="FunFam" id="2.60.40.10:FF:001295">
    <property type="entry name" value="Obscurin, cytoskeletal calmodulin and titin-interacting RhoGEF"/>
    <property type="match status" value="1"/>
</dbReference>
<dbReference type="InterPro" id="IPR055251">
    <property type="entry name" value="SOS1_NGEF_PH"/>
</dbReference>
<evidence type="ECO:0000256" key="22">
    <source>
        <dbReference type="ARBA" id="ARBA00048679"/>
    </source>
</evidence>
<feature type="domain" description="Ig-like" evidence="28">
    <location>
        <begin position="2228"/>
        <end position="2314"/>
    </location>
</feature>
<feature type="region of interest" description="Disordered" evidence="24">
    <location>
        <begin position="6132"/>
        <end position="6167"/>
    </location>
</feature>
<feature type="domain" description="Ig-like" evidence="28">
    <location>
        <begin position="3944"/>
        <end position="4027"/>
    </location>
</feature>
<accession>A0A4W2HB37</accession>
<evidence type="ECO:0000259" key="29">
    <source>
        <dbReference type="PROSITE" id="PS50853"/>
    </source>
</evidence>
<dbReference type="PANTHER" id="PTHR35971">
    <property type="entry name" value="SI:DKEY-31G6.6"/>
    <property type="match status" value="1"/>
</dbReference>
<feature type="domain" description="Ig-like" evidence="28">
    <location>
        <begin position="5783"/>
        <end position="5872"/>
    </location>
</feature>
<protein>
    <recommendedName>
        <fullName evidence="5">non-specific serine/threonine protein kinase</fullName>
        <ecNumber evidence="5">2.7.11.1</ecNumber>
    </recommendedName>
</protein>
<feature type="domain" description="Fibronectin type-III" evidence="29">
    <location>
        <begin position="5189"/>
        <end position="5283"/>
    </location>
</feature>
<dbReference type="FunFam" id="2.60.40.10:FF:000148">
    <property type="entry name" value="titin isoform X1"/>
    <property type="match status" value="2"/>
</dbReference>
<dbReference type="GO" id="GO:0046872">
    <property type="term" value="F:metal ion binding"/>
    <property type="evidence" value="ECO:0007669"/>
    <property type="project" value="UniProtKB-KW"/>
</dbReference>
<keyword evidence="18" id="KW-1015">Disulfide bond</keyword>
<feature type="domain" description="Ig-like" evidence="28">
    <location>
        <begin position="2970"/>
        <end position="3054"/>
    </location>
</feature>
<feature type="domain" description="PH" evidence="26">
    <location>
        <begin position="6550"/>
        <end position="6659"/>
    </location>
</feature>
<evidence type="ECO:0000256" key="19">
    <source>
        <dbReference type="ARBA" id="ARBA00023242"/>
    </source>
</evidence>
<evidence type="ECO:0000256" key="2">
    <source>
        <dbReference type="ARBA" id="ARBA00004123"/>
    </source>
</evidence>
<dbReference type="Pfam" id="PF00041">
    <property type="entry name" value="fn3"/>
    <property type="match status" value="2"/>
</dbReference>
<reference evidence="30" key="2">
    <citation type="submission" date="2025-08" db="UniProtKB">
        <authorList>
            <consortium name="Ensembl"/>
        </authorList>
    </citation>
    <scope>IDENTIFICATION</scope>
</reference>
<dbReference type="GO" id="GO:0005737">
    <property type="term" value="C:cytoplasm"/>
    <property type="evidence" value="ECO:0007669"/>
    <property type="project" value="UniProtKB-SubCell"/>
</dbReference>
<feature type="domain" description="Ig-like" evidence="28">
    <location>
        <begin position="5917"/>
        <end position="6006"/>
    </location>
</feature>
<dbReference type="Gene3D" id="2.30.29.30">
    <property type="entry name" value="Pleckstrin-homology domain (PH domain)/Phosphotyrosine-binding domain (PTB)"/>
    <property type="match status" value="1"/>
</dbReference>
<keyword evidence="19" id="KW-0539">Nucleus</keyword>
<dbReference type="FunFam" id="2.60.40.10:FF:001136">
    <property type="entry name" value="Obscurin, cytoskeletal calmodulin and titin-interacting RhoGEF"/>
    <property type="match status" value="1"/>
</dbReference>
<feature type="domain" description="Ig-like" evidence="28">
    <location>
        <begin position="6669"/>
        <end position="6752"/>
    </location>
</feature>
<dbReference type="InterPro" id="IPR000048">
    <property type="entry name" value="IQ_motif_EF-hand-BS"/>
</dbReference>
<dbReference type="FunFam" id="1.20.900.10:FF:000027">
    <property type="entry name" value="Obscurin, cytoskeletal calmodulin and titin-interacting RhoGEF"/>
    <property type="match status" value="1"/>
</dbReference>
<evidence type="ECO:0000256" key="4">
    <source>
        <dbReference type="ARBA" id="ARBA00006692"/>
    </source>
</evidence>
<dbReference type="FunFam" id="2.60.40.10:FF:000652">
    <property type="entry name" value="obscurin isoform X3"/>
    <property type="match status" value="1"/>
</dbReference>
<evidence type="ECO:0000259" key="28">
    <source>
        <dbReference type="PROSITE" id="PS50835"/>
    </source>
</evidence>
<keyword evidence="15" id="KW-0067">ATP-binding</keyword>
<feature type="domain" description="SH3" evidence="25">
    <location>
        <begin position="6255"/>
        <end position="6322"/>
    </location>
</feature>
<feature type="domain" description="Ig-like" evidence="28">
    <location>
        <begin position="1863"/>
        <end position="1951"/>
    </location>
</feature>
<keyword evidence="7" id="KW-0963">Cytoplasm</keyword>
<dbReference type="FunFam" id="2.60.40.10:FF:000841">
    <property type="entry name" value="obscurin isoform X4"/>
    <property type="match status" value="1"/>
</dbReference>
<dbReference type="SUPFAM" id="SSF48065">
    <property type="entry name" value="DBL homology domain (DH-domain)"/>
    <property type="match status" value="1"/>
</dbReference>
<dbReference type="FunFam" id="2.60.40.10:FF:000954">
    <property type="entry name" value="Obscurin, cytoskeletal calmodulin and titin-interacting RhoGEF"/>
    <property type="match status" value="1"/>
</dbReference>
<evidence type="ECO:0000256" key="9">
    <source>
        <dbReference type="ARBA" id="ARBA00022553"/>
    </source>
</evidence>
<evidence type="ECO:0000256" key="21">
    <source>
        <dbReference type="ARBA" id="ARBA00047899"/>
    </source>
</evidence>
<dbReference type="InterPro" id="IPR035899">
    <property type="entry name" value="DBL_dom_sf"/>
</dbReference>
<comment type="subcellular location">
    <subcellularLocation>
        <location evidence="3">Cytoplasm</location>
    </subcellularLocation>
    <subcellularLocation>
        <location evidence="2">Nucleus</location>
    </subcellularLocation>
</comment>
<dbReference type="InterPro" id="IPR000219">
    <property type="entry name" value="DH_dom"/>
</dbReference>
<feature type="domain" description="Ig-like" evidence="28">
    <location>
        <begin position="3419"/>
        <end position="3502"/>
    </location>
</feature>
<dbReference type="PROSITE" id="PS50002">
    <property type="entry name" value="SH3"/>
    <property type="match status" value="1"/>
</dbReference>
<feature type="domain" description="Ig-like" evidence="28">
    <location>
        <begin position="2048"/>
        <end position="2125"/>
    </location>
</feature>
<dbReference type="SMART" id="SM00015">
    <property type="entry name" value="IQ"/>
    <property type="match status" value="1"/>
</dbReference>
<feature type="domain" description="Ig-like" evidence="28">
    <location>
        <begin position="4343"/>
        <end position="4426"/>
    </location>
</feature>
<dbReference type="FunFam" id="2.60.40.10:FF:000866">
    <property type="entry name" value="Obscurin, cytoskeletal calmodulin and titin-interacting RhoGEF"/>
    <property type="match status" value="1"/>
</dbReference>
<evidence type="ECO:0000256" key="24">
    <source>
        <dbReference type="SAM" id="MobiDB-lite"/>
    </source>
</evidence>
<keyword evidence="10" id="KW-0808">Transferase</keyword>
<evidence type="ECO:0000256" key="8">
    <source>
        <dbReference type="ARBA" id="ARBA00022527"/>
    </source>
</evidence>
<feature type="domain" description="Ig-like" evidence="28">
    <location>
        <begin position="1219"/>
        <end position="1297"/>
    </location>
</feature>
<dbReference type="FunFam" id="2.60.40.10:FF:000989">
    <property type="entry name" value="Obscurin, cytoskeletal calmodulin and titin-interacting RhoGEF"/>
    <property type="match status" value="1"/>
</dbReference>
<feature type="compositionally biased region" description="Polar residues" evidence="24">
    <location>
        <begin position="6134"/>
        <end position="6150"/>
    </location>
</feature>
<dbReference type="Gene3D" id="2.30.30.40">
    <property type="entry name" value="SH3 Domains"/>
    <property type="match status" value="1"/>
</dbReference>
<feature type="domain" description="DH" evidence="27">
    <location>
        <begin position="6348"/>
        <end position="6532"/>
    </location>
</feature>
<dbReference type="InterPro" id="IPR013098">
    <property type="entry name" value="Ig_I-set"/>
</dbReference>
<feature type="domain" description="Ig-like" evidence="28">
    <location>
        <begin position="1955"/>
        <end position="2033"/>
    </location>
</feature>
<dbReference type="PROSITE" id="PS50003">
    <property type="entry name" value="PH_DOMAIN"/>
    <property type="match status" value="1"/>
</dbReference>
<feature type="region of interest" description="Disordered" evidence="24">
    <location>
        <begin position="6983"/>
        <end position="7032"/>
    </location>
</feature>
<dbReference type="PROSITE" id="PS50835">
    <property type="entry name" value="IG_LIKE"/>
    <property type="match status" value="49"/>
</dbReference>
<dbReference type="GO" id="GO:0005524">
    <property type="term" value="F:ATP binding"/>
    <property type="evidence" value="ECO:0007669"/>
    <property type="project" value="UniProtKB-KW"/>
</dbReference>
<keyword evidence="20" id="KW-0393">Immunoglobulin domain</keyword>
<evidence type="ECO:0000256" key="20">
    <source>
        <dbReference type="ARBA" id="ARBA00023319"/>
    </source>
</evidence>
<feature type="domain" description="Ig-like" evidence="28">
    <location>
        <begin position="1403"/>
        <end position="1491"/>
    </location>
</feature>
<dbReference type="SUPFAM" id="SSF50729">
    <property type="entry name" value="PH domain-like"/>
    <property type="match status" value="1"/>
</dbReference>
<feature type="domain" description="Ig-like" evidence="28">
    <location>
        <begin position="4120"/>
        <end position="4201"/>
    </location>
</feature>
<evidence type="ECO:0000256" key="23">
    <source>
        <dbReference type="PROSITE-ProRule" id="PRU00192"/>
    </source>
</evidence>
<dbReference type="FunFam" id="2.60.40.10:FF:000965">
    <property type="entry name" value="Obscurin, cytoskeletal calmodulin and titin-interacting RhoGEF"/>
    <property type="match status" value="1"/>
</dbReference>
<dbReference type="EC" id="2.7.11.1" evidence="5"/>
<feature type="region of interest" description="Disordered" evidence="24">
    <location>
        <begin position="6890"/>
        <end position="6942"/>
    </location>
</feature>
<dbReference type="PANTHER" id="PTHR35971:SF4">
    <property type="entry name" value="OBSCURIN"/>
    <property type="match status" value="1"/>
</dbReference>
<evidence type="ECO:0000259" key="26">
    <source>
        <dbReference type="PROSITE" id="PS50003"/>
    </source>
</evidence>
<dbReference type="InterPro" id="IPR003961">
    <property type="entry name" value="FN3_dom"/>
</dbReference>
<dbReference type="FunFam" id="2.60.40.10:FF:000773">
    <property type="entry name" value="obscurin isoform X4"/>
    <property type="match status" value="1"/>
</dbReference>
<keyword evidence="11" id="KW-0479">Metal-binding</keyword>
<dbReference type="InterPro" id="IPR003599">
    <property type="entry name" value="Ig_sub"/>
</dbReference>
<evidence type="ECO:0000256" key="12">
    <source>
        <dbReference type="ARBA" id="ARBA00022737"/>
    </source>
</evidence>
<feature type="domain" description="Ig-like" evidence="28">
    <location>
        <begin position="5275"/>
        <end position="5374"/>
    </location>
</feature>
<dbReference type="CDD" id="cd20971">
    <property type="entry name" value="IgI_1_Titin-A168_like"/>
    <property type="match status" value="1"/>
</dbReference>
<evidence type="ECO:0000256" key="7">
    <source>
        <dbReference type="ARBA" id="ARBA00022490"/>
    </source>
</evidence>
<feature type="domain" description="Ig-like" evidence="28">
    <location>
        <begin position="3245"/>
        <end position="3323"/>
    </location>
</feature>
<dbReference type="InterPro" id="IPR007110">
    <property type="entry name" value="Ig-like_dom"/>
</dbReference>
<feature type="domain" description="Ig-like" evidence="28">
    <location>
        <begin position="5558"/>
        <end position="5649"/>
    </location>
</feature>
<dbReference type="GO" id="GO:0005085">
    <property type="term" value="F:guanyl-nucleotide exchange factor activity"/>
    <property type="evidence" value="ECO:0007669"/>
    <property type="project" value="InterPro"/>
</dbReference>
<dbReference type="SMART" id="SM00406">
    <property type="entry name" value="IGv"/>
    <property type="match status" value="20"/>
</dbReference>
<dbReference type="FunFam" id="2.60.40.10:FF:001103">
    <property type="entry name" value="Obscurin, cytoskeletal calmodulin and titin-interacting RhoGEF"/>
    <property type="match status" value="1"/>
</dbReference>
<feature type="domain" description="Ig-like" evidence="28">
    <location>
        <begin position="1771"/>
        <end position="1849"/>
    </location>
</feature>
<evidence type="ECO:0000259" key="25">
    <source>
        <dbReference type="PROSITE" id="PS50002"/>
    </source>
</evidence>
<keyword evidence="9" id="KW-0597">Phosphoprotein</keyword>
<evidence type="ECO:0000256" key="17">
    <source>
        <dbReference type="ARBA" id="ARBA00022860"/>
    </source>
</evidence>
<dbReference type="InterPro" id="IPR001452">
    <property type="entry name" value="SH3_domain"/>
</dbReference>
<feature type="domain" description="Ig-like" evidence="28">
    <location>
        <begin position="2133"/>
        <end position="2224"/>
    </location>
</feature>
<feature type="domain" description="Ig-like" evidence="28">
    <location>
        <begin position="1127"/>
        <end position="1215"/>
    </location>
</feature>
<dbReference type="GO" id="GO:0005634">
    <property type="term" value="C:nucleus"/>
    <property type="evidence" value="ECO:0007669"/>
    <property type="project" value="UniProtKB-SubCell"/>
</dbReference>
<dbReference type="InterPro" id="IPR036028">
    <property type="entry name" value="SH3-like_dom_sf"/>
</dbReference>
<dbReference type="FunFam" id="2.60.40.10:FF:000228">
    <property type="entry name" value="obscurin isoform X4"/>
    <property type="match status" value="11"/>
</dbReference>
<dbReference type="InterPro" id="IPR036116">
    <property type="entry name" value="FN3_sf"/>
</dbReference>
<dbReference type="FunFam" id="2.60.40.10:FF:000380">
    <property type="entry name" value="obscurin isoform X3"/>
    <property type="match status" value="1"/>
</dbReference>
<evidence type="ECO:0000256" key="18">
    <source>
        <dbReference type="ARBA" id="ARBA00023157"/>
    </source>
</evidence>
<dbReference type="SMART" id="SM00325">
    <property type="entry name" value="RhoGEF"/>
    <property type="match status" value="1"/>
</dbReference>
<dbReference type="FunFam" id="2.60.40.10:FF:000898">
    <property type="entry name" value="Obscurin, cytoskeletal calmodulin and titin-interacting RhoGEF"/>
    <property type="match status" value="1"/>
</dbReference>
<comment type="cofactor">
    <cofactor evidence="1">
        <name>Mg(2+)</name>
        <dbReference type="ChEBI" id="CHEBI:18420"/>
    </cofactor>
</comment>
<feature type="compositionally biased region" description="Polar residues" evidence="24">
    <location>
        <begin position="7014"/>
        <end position="7025"/>
    </location>
</feature>
<feature type="domain" description="Ig-like" evidence="28">
    <location>
        <begin position="330"/>
        <end position="413"/>
    </location>
</feature>
<feature type="domain" description="Ig-like" evidence="28">
    <location>
        <begin position="1679"/>
        <end position="1767"/>
    </location>
</feature>
<evidence type="ECO:0000256" key="13">
    <source>
        <dbReference type="ARBA" id="ARBA00022741"/>
    </source>
</evidence>
<evidence type="ECO:0000259" key="27">
    <source>
        <dbReference type="PROSITE" id="PS50010"/>
    </source>
</evidence>
<dbReference type="SUPFAM" id="SSF50044">
    <property type="entry name" value="SH3-domain"/>
    <property type="match status" value="1"/>
</dbReference>
<feature type="domain" description="Ig-like" evidence="28">
    <location>
        <begin position="3149"/>
        <end position="3234"/>
    </location>
</feature>
<dbReference type="FunFam" id="2.60.40.10:FF:000707">
    <property type="entry name" value="Obscurin, cytoskeletal calmodulin and titin-interacting RhoGEF"/>
    <property type="match status" value="1"/>
</dbReference>
<dbReference type="Pfam" id="PF22697">
    <property type="entry name" value="SOS1_NGEF_PH"/>
    <property type="match status" value="1"/>
</dbReference>
<feature type="domain" description="Ig-like" evidence="28">
    <location>
        <begin position="10"/>
        <end position="100"/>
    </location>
</feature>
<feature type="domain" description="Ig-like" evidence="28">
    <location>
        <begin position="3783"/>
        <end position="3866"/>
    </location>
</feature>
<feature type="domain" description="Ig-like" evidence="28">
    <location>
        <begin position="4255"/>
        <end position="4338"/>
    </location>
</feature>
<feature type="domain" description="Ig-like" evidence="28">
    <location>
        <begin position="1311"/>
        <end position="1399"/>
    </location>
</feature>
<keyword evidence="8" id="KW-0723">Serine/threonine-protein kinase</keyword>
<feature type="domain" description="Ig-like" evidence="28">
    <location>
        <begin position="1495"/>
        <end position="1583"/>
    </location>
</feature>
<dbReference type="Gene3D" id="2.60.40.10">
    <property type="entry name" value="Immunoglobulins"/>
    <property type="match status" value="62"/>
</dbReference>
<dbReference type="Pfam" id="PF00621">
    <property type="entry name" value="RhoGEF"/>
    <property type="match status" value="1"/>
</dbReference>
<dbReference type="CDD" id="cd13239">
    <property type="entry name" value="PH_Obscurin"/>
    <property type="match status" value="1"/>
</dbReference>